<dbReference type="WBParaSite" id="nRc.2.0.1.t28403-RA">
    <property type="protein sequence ID" value="nRc.2.0.1.t28403-RA"/>
    <property type="gene ID" value="nRc.2.0.1.g28403"/>
</dbReference>
<accession>A0A915JQM1</accession>
<sequence>MPKKLLPFVDTGCLWTIISQCLHKALVKENPKVAMAFQQHQDFNPNMCINDSEDKIEGDIGKFSCSGCPTSVDLMSCDWQKDQLHK</sequence>
<dbReference type="Proteomes" id="UP000887565">
    <property type="component" value="Unplaced"/>
</dbReference>
<evidence type="ECO:0000313" key="2">
    <source>
        <dbReference type="WBParaSite" id="nRc.2.0.1.t28403-RA"/>
    </source>
</evidence>
<reference evidence="2" key="1">
    <citation type="submission" date="2022-11" db="UniProtKB">
        <authorList>
            <consortium name="WormBaseParasite"/>
        </authorList>
    </citation>
    <scope>IDENTIFICATION</scope>
</reference>
<keyword evidence="1" id="KW-1185">Reference proteome</keyword>
<name>A0A915JQM1_ROMCU</name>
<protein>
    <submittedName>
        <fullName evidence="2">Uncharacterized protein</fullName>
    </submittedName>
</protein>
<evidence type="ECO:0000313" key="1">
    <source>
        <dbReference type="Proteomes" id="UP000887565"/>
    </source>
</evidence>
<organism evidence="1 2">
    <name type="scientific">Romanomermis culicivorax</name>
    <name type="common">Nematode worm</name>
    <dbReference type="NCBI Taxonomy" id="13658"/>
    <lineage>
        <taxon>Eukaryota</taxon>
        <taxon>Metazoa</taxon>
        <taxon>Ecdysozoa</taxon>
        <taxon>Nematoda</taxon>
        <taxon>Enoplea</taxon>
        <taxon>Dorylaimia</taxon>
        <taxon>Mermithida</taxon>
        <taxon>Mermithoidea</taxon>
        <taxon>Mermithidae</taxon>
        <taxon>Romanomermis</taxon>
    </lineage>
</organism>
<dbReference type="AlphaFoldDB" id="A0A915JQM1"/>
<proteinExistence type="predicted"/>